<dbReference type="NCBIfam" id="TIGR01646">
    <property type="entry name" value="vgr_GE"/>
    <property type="match status" value="1"/>
</dbReference>
<name>A0A1H4BCX2_9BACT</name>
<dbReference type="InterPro" id="IPR037026">
    <property type="entry name" value="Vgr_OB-fold_dom_sf"/>
</dbReference>
<evidence type="ECO:0000313" key="2">
    <source>
        <dbReference type="EMBL" id="SEA45838.1"/>
    </source>
</evidence>
<evidence type="ECO:0000313" key="3">
    <source>
        <dbReference type="Proteomes" id="UP000199656"/>
    </source>
</evidence>
<sequence length="585" mass="63193">MSNNRNIPGRVPGAAVTFTVKIDGNQIPRSYEVYAVTVIKAANRIPQAKVTLIDGEPAKESFAASNDSLFLPGAAIEIYAGHQSQEDCIYKGIIVKHGISVRKNGSSQLKVDCRDIAMRMTLGRKAAIYTEVKDTDVATQLFGNYNVSIAEKEETTYKHAELVQYDCSDWDFILERMDVNGKLVIVNDGAVSVKAPSFKPDPVLTLQYGATILEFTAEMDARTQLAGVKATGWSPADQQLLEVDAQAPTGIKEPGNVASSKLADVTGLPELVLRHGGNLTREELQAWANTAWQKSMLAKICGTVMFDGFAGIKPGDLVQLQGMGDRFNGKHFVSGIRHDISNGGWTTTAQLGMDKEWYAQQIACSERIAASSLLPQIHGLQTGIVTRLKKDPLGEDRVQVKIPTINASDGLWARIATLDAGKDSGTFFRPDIDDEVIVGFISNDPRQAVILGMLNSSRKPAPVAATDENKEKGFYSDSKMKVVFQEEDKSILIETPGGNSMLLSEKDKGITIQDQNGNKLVMNQDGIALQTAKKLSFNSSGGDVETAGLNIKHAAKSQFKAEGTTGIELSSSAVAKLKGSLVQIN</sequence>
<dbReference type="SUPFAM" id="SSF69255">
    <property type="entry name" value="gp5 N-terminal domain-like"/>
    <property type="match status" value="1"/>
</dbReference>
<dbReference type="Proteomes" id="UP000199656">
    <property type="component" value="Unassembled WGS sequence"/>
</dbReference>
<evidence type="ECO:0000259" key="1">
    <source>
        <dbReference type="Pfam" id="PF04717"/>
    </source>
</evidence>
<protein>
    <submittedName>
        <fullName evidence="2">Rhs element Vgr protein</fullName>
    </submittedName>
</protein>
<dbReference type="InterPro" id="IPR006533">
    <property type="entry name" value="T6SS_Vgr_RhsGE"/>
</dbReference>
<reference evidence="3" key="1">
    <citation type="submission" date="2016-10" db="EMBL/GenBank/DDBJ databases">
        <authorList>
            <person name="Varghese N."/>
            <person name="Submissions S."/>
        </authorList>
    </citation>
    <scope>NUCLEOTIDE SEQUENCE [LARGE SCALE GENOMIC DNA]</scope>
    <source>
        <strain evidence="3">DSM 23920</strain>
    </source>
</reference>
<keyword evidence="3" id="KW-1185">Reference proteome</keyword>
<gene>
    <name evidence="2" type="ORF">SAMN05660909_02049</name>
</gene>
<feature type="domain" description="Gp5/Type VI secretion system Vgr protein OB-fold" evidence="1">
    <location>
        <begin position="381"/>
        <end position="454"/>
    </location>
</feature>
<accession>A0A1H4BCX2</accession>
<dbReference type="SUPFAM" id="SSF69279">
    <property type="entry name" value="Phage tail proteins"/>
    <property type="match status" value="1"/>
</dbReference>
<dbReference type="OrthoDB" id="1907165at2"/>
<organism evidence="2 3">
    <name type="scientific">Chitinophaga terrae</name>
    <name type="common">ex Kim and Jung 2007</name>
    <dbReference type="NCBI Taxonomy" id="408074"/>
    <lineage>
        <taxon>Bacteria</taxon>
        <taxon>Pseudomonadati</taxon>
        <taxon>Bacteroidota</taxon>
        <taxon>Chitinophagia</taxon>
        <taxon>Chitinophagales</taxon>
        <taxon>Chitinophagaceae</taxon>
        <taxon>Chitinophaga</taxon>
    </lineage>
</organism>
<proteinExistence type="predicted"/>
<dbReference type="InterPro" id="IPR006531">
    <property type="entry name" value="Gp5/Vgr_OB"/>
</dbReference>
<dbReference type="Gene3D" id="2.40.50.230">
    <property type="entry name" value="Gp5 N-terminal domain"/>
    <property type="match status" value="1"/>
</dbReference>
<dbReference type="Pfam" id="PF04717">
    <property type="entry name" value="Phage_base_V"/>
    <property type="match status" value="1"/>
</dbReference>
<dbReference type="STRING" id="408074.SAMN05660909_02049"/>
<dbReference type="EMBL" id="FNRL01000007">
    <property type="protein sequence ID" value="SEA45838.1"/>
    <property type="molecule type" value="Genomic_DNA"/>
</dbReference>
<dbReference type="RefSeq" id="WP_089761249.1">
    <property type="nucleotide sequence ID" value="NZ_BKAT01000037.1"/>
</dbReference>
<dbReference type="AlphaFoldDB" id="A0A1H4BCX2"/>